<dbReference type="InterPro" id="IPR050238">
    <property type="entry name" value="DNA_Rep/Repair_Clamp_Loader"/>
</dbReference>
<dbReference type="OrthoDB" id="1911163at2759"/>
<dbReference type="GO" id="GO:0006261">
    <property type="term" value="P:DNA-templated DNA replication"/>
    <property type="evidence" value="ECO:0007669"/>
    <property type="project" value="TreeGrafter"/>
</dbReference>
<feature type="region of interest" description="Disordered" evidence="6">
    <location>
        <begin position="289"/>
        <end position="310"/>
    </location>
</feature>
<dbReference type="GO" id="GO:0009360">
    <property type="term" value="C:DNA polymerase III complex"/>
    <property type="evidence" value="ECO:0007669"/>
    <property type="project" value="InterPro"/>
</dbReference>
<comment type="similarity">
    <text evidence="1">Belongs to the DnaX/STICHEL family.</text>
</comment>
<dbReference type="InterPro" id="IPR022754">
    <property type="entry name" value="DNA_pol_III_gamma-3"/>
</dbReference>
<dbReference type="Gene3D" id="1.10.8.60">
    <property type="match status" value="1"/>
</dbReference>
<feature type="region of interest" description="Disordered" evidence="6">
    <location>
        <begin position="1028"/>
        <end position="1060"/>
    </location>
</feature>
<feature type="region of interest" description="Disordered" evidence="6">
    <location>
        <begin position="390"/>
        <end position="418"/>
    </location>
</feature>
<feature type="region of interest" description="Disordered" evidence="6">
    <location>
        <begin position="844"/>
        <end position="867"/>
    </location>
</feature>
<dbReference type="FunFam" id="1.10.8.60:FF:000013">
    <property type="entry name" value="DNA polymerase III subunit gamma/tau"/>
    <property type="match status" value="1"/>
</dbReference>
<dbReference type="Pfam" id="PF22608">
    <property type="entry name" value="DNAX_ATPase_lid"/>
    <property type="match status" value="1"/>
</dbReference>
<evidence type="ECO:0000313" key="8">
    <source>
        <dbReference type="EMBL" id="CAA3030517.1"/>
    </source>
</evidence>
<evidence type="ECO:0000256" key="4">
    <source>
        <dbReference type="ARBA" id="ARBA00022833"/>
    </source>
</evidence>
<dbReference type="NCBIfam" id="TIGR02397">
    <property type="entry name" value="dnaX_nterm"/>
    <property type="match status" value="1"/>
</dbReference>
<feature type="compositionally biased region" description="Polar residues" evidence="6">
    <location>
        <begin position="1211"/>
        <end position="1228"/>
    </location>
</feature>
<keyword evidence="2" id="KW-0479">Metal-binding</keyword>
<feature type="region of interest" description="Disordered" evidence="6">
    <location>
        <begin position="1202"/>
        <end position="1274"/>
    </location>
</feature>
<feature type="region of interest" description="Disordered" evidence="6">
    <location>
        <begin position="247"/>
        <end position="269"/>
    </location>
</feature>
<dbReference type="Gene3D" id="3.40.50.300">
    <property type="entry name" value="P-loop containing nucleotide triphosphate hydrolases"/>
    <property type="match status" value="1"/>
</dbReference>
<evidence type="ECO:0000256" key="1">
    <source>
        <dbReference type="ARBA" id="ARBA00006360"/>
    </source>
</evidence>
<feature type="domain" description="AAA+ ATPase" evidence="7">
    <location>
        <begin position="524"/>
        <end position="692"/>
    </location>
</feature>
<feature type="compositionally biased region" description="Polar residues" evidence="6">
    <location>
        <begin position="848"/>
        <end position="861"/>
    </location>
</feature>
<evidence type="ECO:0000313" key="9">
    <source>
        <dbReference type="Proteomes" id="UP000594638"/>
    </source>
</evidence>
<reference evidence="8 9" key="1">
    <citation type="submission" date="2019-12" db="EMBL/GenBank/DDBJ databases">
        <authorList>
            <person name="Alioto T."/>
            <person name="Alioto T."/>
            <person name="Gomez Garrido J."/>
        </authorList>
    </citation>
    <scope>NUCLEOTIDE SEQUENCE [LARGE SCALE GENOMIC DNA]</scope>
</reference>
<proteinExistence type="inferred from homology"/>
<evidence type="ECO:0000256" key="3">
    <source>
        <dbReference type="ARBA" id="ARBA00022741"/>
    </source>
</evidence>
<dbReference type="InterPro" id="IPR012763">
    <property type="entry name" value="DNA_pol_III_sug/sutau_N"/>
</dbReference>
<dbReference type="Proteomes" id="UP000594638">
    <property type="component" value="Unassembled WGS sequence"/>
</dbReference>
<dbReference type="GO" id="GO:0003689">
    <property type="term" value="F:DNA clamp loader activity"/>
    <property type="evidence" value="ECO:0007669"/>
    <property type="project" value="TreeGrafter"/>
</dbReference>
<keyword evidence="5" id="KW-0067">ATP-binding</keyword>
<protein>
    <submittedName>
        <fullName evidence="8">STICHEL</fullName>
    </submittedName>
</protein>
<dbReference type="CDD" id="cd18137">
    <property type="entry name" value="HLD_clamp_pol_III_gamma_tau"/>
    <property type="match status" value="1"/>
</dbReference>
<keyword evidence="9" id="KW-1185">Reference proteome</keyword>
<dbReference type="GO" id="GO:0006281">
    <property type="term" value="P:DNA repair"/>
    <property type="evidence" value="ECO:0007669"/>
    <property type="project" value="TreeGrafter"/>
</dbReference>
<feature type="region of interest" description="Disordered" evidence="6">
    <location>
        <begin position="123"/>
        <end position="231"/>
    </location>
</feature>
<feature type="compositionally biased region" description="Basic and acidic residues" evidence="6">
    <location>
        <begin position="125"/>
        <end position="148"/>
    </location>
</feature>
<dbReference type="PANTHER" id="PTHR11669:SF63">
    <property type="entry name" value="PROTEIN STICHEL"/>
    <property type="match status" value="1"/>
</dbReference>
<dbReference type="GO" id="GO:0005524">
    <property type="term" value="F:ATP binding"/>
    <property type="evidence" value="ECO:0007669"/>
    <property type="project" value="UniProtKB-KW"/>
</dbReference>
<comment type="caution">
    <text evidence="8">The sequence shown here is derived from an EMBL/GenBank/DDBJ whole genome shotgun (WGS) entry which is preliminary data.</text>
</comment>
<dbReference type="Pfam" id="PF13177">
    <property type="entry name" value="DNA_pol3_delta2"/>
    <property type="match status" value="1"/>
</dbReference>
<gene>
    <name evidence="8" type="ORF">OLEA9_A014949</name>
</gene>
<evidence type="ECO:0000259" key="7">
    <source>
        <dbReference type="SMART" id="SM00382"/>
    </source>
</evidence>
<keyword evidence="4" id="KW-0862">Zinc</keyword>
<name>A0A8S0VA94_OLEEU</name>
<dbReference type="GO" id="GO:0003887">
    <property type="term" value="F:DNA-directed DNA polymerase activity"/>
    <property type="evidence" value="ECO:0007669"/>
    <property type="project" value="InterPro"/>
</dbReference>
<keyword evidence="3" id="KW-0547">Nucleotide-binding</keyword>
<evidence type="ECO:0000256" key="5">
    <source>
        <dbReference type="ARBA" id="ARBA00022840"/>
    </source>
</evidence>
<sequence length="1321" mass="147376">MRGAGGTVNGGGAIDPRTLHLKKELTQIRKAARVLKDPGTTSSWRSPHNSARSLAKNHHFHHHNNGGRHSIDDYVIRSSSQQLFQLPLQVDNVNNCINSNSANNNGNVNVVKKERKVFLHNWRRQKSESERSRQIAENDVENAKDKRSSSTAEEENIDFDSSIDARNGGANDSNSDTCLSDRYAPATAKCKGTNYRPSIRRKNKKSRRSNNTRASLRHHNKNLKKQNLSSRDAKYIAEGMSDQGLERGHLASLVDQSDDTEDFRNSDSLRRESAISPLLVRHQNKDWVHSPSKLKSRRKDDDSISHTTPTFYKYGVTNPSTIESWDATTASLNDADDEVDDHLDLSGRSGCGIPCYWSKTSMPKFRGNGSGSPSLSDSLRRKGSSIFFGSQSLSQRRHHRSSLGSNKRRPSSRPAAKGLVPLLSADSLGESSMGSERSNNELTTNFGELDLEAMSRWDGRKWSTSCRSQKVFAQVALNEEMHEESSPENIKSLSQKYRPMFFEELLGQNMVVQSLMSAISKGRIAPVYLFQGHRGAGKTSTARIFAAALNCLATEETKPCGVCRKCADFISGKSKDHNEVDVSKKKGINRVKNLFRNLSGVSSSAILQYKVFIIDKCHLLPSKRWLTFLRFLQKPLPRVVFILVTTDCDNIPRSILSRCQMHLFNKIGNGDIITRLMKIATDEKLDVDDNALDLIASNADGSLRDAETVLDQLSLLGKRVTTSLVNELFGVVSDEKLLVLLELAMSSNSTETVMRARELMDSGVDPIVLMSQLAALIVDIIAGTYPNIDAKLNNSFFGGRSLSERELDKLKHALMLLSEAEKHLRVSSEQSTLFTATLLRLGSIPSPDRTQPRSSQRQSFRTNEEHHTFTFREATAQKQGSDSASFNPDHGQSINDEALAIRHNDFTSGKIKSRYMNSNTLIDIWVQCIEKCHSRTLRHLLHTYGKLVSISEVQGGFVAYIAFADGNIKTRAEGYLSSITNSFEIVLRCNVEVKIILLPDSFFQKPMDPIISMKRENNSICSSAIGANSNLDTRQQPSKVSRGSFNESQGHQMGPFECGTGNDRVQRIESIIREQRLETARLQAMGKGAPASMNSLKPERNQILPQDVSYHQNNMDSLTSIDLPLQPWEDKLNREIKASKINEGSESRMNDVVKRMSPYPISPSLLHNSSFANNFSRDNMGYESSSGGGCCSRLSCWNRSRPRRREKAKQHTPTCRCTSGRYSWNTGPTGDDSKQEEEAASQWRSLWDPPESSSGGGMSGGTPDDDESVASRHPGSWNCPRRLRYIPRSTSPHLYKVEIWCQDYSVAPLILQMNAGARTEA</sequence>
<feature type="compositionally biased region" description="Polar residues" evidence="6">
    <location>
        <begin position="1028"/>
        <end position="1051"/>
    </location>
</feature>
<dbReference type="InterPro" id="IPR045085">
    <property type="entry name" value="HLD_clamp_pol_III_gamma_tau"/>
</dbReference>
<feature type="compositionally biased region" description="Basic residues" evidence="6">
    <location>
        <begin position="198"/>
        <end position="224"/>
    </location>
</feature>
<dbReference type="SMART" id="SM00382">
    <property type="entry name" value="AAA"/>
    <property type="match status" value="1"/>
</dbReference>
<dbReference type="Pfam" id="PF12169">
    <property type="entry name" value="DNA_pol3_gamma3"/>
    <property type="match status" value="1"/>
</dbReference>
<dbReference type="InterPro" id="IPR003593">
    <property type="entry name" value="AAA+_ATPase"/>
</dbReference>
<dbReference type="InterPro" id="IPR027417">
    <property type="entry name" value="P-loop_NTPase"/>
</dbReference>
<dbReference type="Gramene" id="OE9A014949T2">
    <property type="protein sequence ID" value="OE9A014949C2"/>
    <property type="gene ID" value="OE9A014949"/>
</dbReference>
<dbReference type="EMBL" id="CACTIH010009378">
    <property type="protein sequence ID" value="CAA3030517.1"/>
    <property type="molecule type" value="Genomic_DNA"/>
</dbReference>
<organism evidence="8 9">
    <name type="scientific">Olea europaea subsp. europaea</name>
    <dbReference type="NCBI Taxonomy" id="158383"/>
    <lineage>
        <taxon>Eukaryota</taxon>
        <taxon>Viridiplantae</taxon>
        <taxon>Streptophyta</taxon>
        <taxon>Embryophyta</taxon>
        <taxon>Tracheophyta</taxon>
        <taxon>Spermatophyta</taxon>
        <taxon>Magnoliopsida</taxon>
        <taxon>eudicotyledons</taxon>
        <taxon>Gunneridae</taxon>
        <taxon>Pentapetalae</taxon>
        <taxon>asterids</taxon>
        <taxon>lamiids</taxon>
        <taxon>Lamiales</taxon>
        <taxon>Oleaceae</taxon>
        <taxon>Oleeae</taxon>
        <taxon>Olea</taxon>
    </lineage>
</organism>
<dbReference type="GO" id="GO:0046872">
    <property type="term" value="F:metal ion binding"/>
    <property type="evidence" value="ECO:0007669"/>
    <property type="project" value="UniProtKB-KW"/>
</dbReference>
<evidence type="ECO:0000256" key="2">
    <source>
        <dbReference type="ARBA" id="ARBA00022723"/>
    </source>
</evidence>
<dbReference type="GO" id="GO:0005663">
    <property type="term" value="C:DNA replication factor C complex"/>
    <property type="evidence" value="ECO:0007669"/>
    <property type="project" value="TreeGrafter"/>
</dbReference>
<dbReference type="Pfam" id="PF23007">
    <property type="entry name" value="DnaA_N-like_STI"/>
    <property type="match status" value="1"/>
</dbReference>
<dbReference type="InterPro" id="IPR054506">
    <property type="entry name" value="DnaA_N-like_STI"/>
</dbReference>
<dbReference type="PANTHER" id="PTHR11669">
    <property type="entry name" value="REPLICATION FACTOR C / DNA POLYMERASE III GAMMA-TAU SUBUNIT"/>
    <property type="match status" value="1"/>
</dbReference>
<dbReference type="SUPFAM" id="SSF52540">
    <property type="entry name" value="P-loop containing nucleoside triphosphate hydrolases"/>
    <property type="match status" value="1"/>
</dbReference>
<accession>A0A8S0VA94</accession>
<evidence type="ECO:0000256" key="6">
    <source>
        <dbReference type="SAM" id="MobiDB-lite"/>
    </source>
</evidence>
<feature type="compositionally biased region" description="Basic residues" evidence="6">
    <location>
        <begin position="395"/>
        <end position="411"/>
    </location>
</feature>